<comment type="caution">
    <text evidence="1">The sequence shown here is derived from an EMBL/GenBank/DDBJ whole genome shotgun (WGS) entry which is preliminary data.</text>
</comment>
<sequence length="102" mass="10970">MHPTLPLAVPCYRLMPRVDSFQSCQLKAAEKNDPVHDKELLAMKSIGGAECTKQGGRAHGAAALPSAPLLGDAGLLYYQVDGGDEPRIAVPNDEALRLRVLY</sequence>
<name>A0A9W6Y6K8_9STRA</name>
<dbReference type="EMBL" id="BSXT01003394">
    <property type="protein sequence ID" value="GMF53908.1"/>
    <property type="molecule type" value="Genomic_DNA"/>
</dbReference>
<gene>
    <name evidence="1" type="ORF">Pfra01_002237400</name>
</gene>
<keyword evidence="2" id="KW-1185">Reference proteome</keyword>
<proteinExistence type="predicted"/>
<accession>A0A9W6Y6K8</accession>
<evidence type="ECO:0000313" key="2">
    <source>
        <dbReference type="Proteomes" id="UP001165121"/>
    </source>
</evidence>
<dbReference type="Proteomes" id="UP001165121">
    <property type="component" value="Unassembled WGS sequence"/>
</dbReference>
<evidence type="ECO:0000313" key="1">
    <source>
        <dbReference type="EMBL" id="GMF53908.1"/>
    </source>
</evidence>
<organism evidence="1 2">
    <name type="scientific">Phytophthora fragariaefolia</name>
    <dbReference type="NCBI Taxonomy" id="1490495"/>
    <lineage>
        <taxon>Eukaryota</taxon>
        <taxon>Sar</taxon>
        <taxon>Stramenopiles</taxon>
        <taxon>Oomycota</taxon>
        <taxon>Peronosporomycetes</taxon>
        <taxon>Peronosporales</taxon>
        <taxon>Peronosporaceae</taxon>
        <taxon>Phytophthora</taxon>
    </lineage>
</organism>
<dbReference type="OrthoDB" id="5593162at2759"/>
<dbReference type="AlphaFoldDB" id="A0A9W6Y6K8"/>
<protein>
    <submittedName>
        <fullName evidence="1">Unnamed protein product</fullName>
    </submittedName>
</protein>
<reference evidence="1" key="1">
    <citation type="submission" date="2023-04" db="EMBL/GenBank/DDBJ databases">
        <title>Phytophthora fragariaefolia NBRC 109709.</title>
        <authorList>
            <person name="Ichikawa N."/>
            <person name="Sato H."/>
            <person name="Tonouchi N."/>
        </authorList>
    </citation>
    <scope>NUCLEOTIDE SEQUENCE</scope>
    <source>
        <strain evidence="1">NBRC 109709</strain>
    </source>
</reference>